<sequence length="219" mass="25018">KIPKLEGRFPQVSRITFAYRADRPKGQRVDTNSIKIDDKPLVCDRHYRLACTPFMADGKDGYDVLAKKRRIVDEEAGIPLSTAVINYFRTISVLSGFTQTQCKFRTGLISMKQRNRVSQALLASFEKFTDKNFNPDEQSNPSEKAVARWVERTQDQLGLKLKEKFFSSFSESGDRNANDNSVDKPGWGKIRQAMFEKEKECCRVAPKVEGRIVRLDGEN</sequence>
<gene>
    <name evidence="3" type="ORF">FBUS_07947</name>
</gene>
<comment type="similarity">
    <text evidence="1">Belongs to the 5'-nucleotidase family.</text>
</comment>
<protein>
    <recommendedName>
        <fullName evidence="2">5'-Nucleotidase C-terminal domain-containing protein</fullName>
    </recommendedName>
</protein>
<feature type="non-terminal residue" evidence="3">
    <location>
        <position position="1"/>
    </location>
</feature>
<dbReference type="EMBL" id="LUCM01000719">
    <property type="protein sequence ID" value="KAA0200127.1"/>
    <property type="molecule type" value="Genomic_DNA"/>
</dbReference>
<keyword evidence="4" id="KW-1185">Reference proteome</keyword>
<dbReference type="AlphaFoldDB" id="A0A8E0S5X7"/>
<dbReference type="InterPro" id="IPR006179">
    <property type="entry name" value="5_nucleotidase/apyrase"/>
</dbReference>
<comment type="caution">
    <text evidence="3">The sequence shown here is derived from an EMBL/GenBank/DDBJ whole genome shotgun (WGS) entry which is preliminary data.</text>
</comment>
<feature type="domain" description="5'-Nucleotidase C-terminal" evidence="2">
    <location>
        <begin position="6"/>
        <end position="66"/>
    </location>
</feature>
<reference evidence="3" key="1">
    <citation type="submission" date="2019-05" db="EMBL/GenBank/DDBJ databases">
        <title>Annotation for the trematode Fasciolopsis buski.</title>
        <authorList>
            <person name="Choi Y.-J."/>
        </authorList>
    </citation>
    <scope>NUCLEOTIDE SEQUENCE</scope>
    <source>
        <strain evidence="3">HT</strain>
        <tissue evidence="3">Whole worm</tissue>
    </source>
</reference>
<evidence type="ECO:0000259" key="2">
    <source>
        <dbReference type="Pfam" id="PF02872"/>
    </source>
</evidence>
<evidence type="ECO:0000313" key="3">
    <source>
        <dbReference type="EMBL" id="KAA0200127.1"/>
    </source>
</evidence>
<dbReference type="Proteomes" id="UP000728185">
    <property type="component" value="Unassembled WGS sequence"/>
</dbReference>
<dbReference type="PANTHER" id="PTHR11575:SF48">
    <property type="entry name" value="5'-NUCLEOTIDASE"/>
    <property type="match status" value="1"/>
</dbReference>
<name>A0A8E0S5X7_9TREM</name>
<dbReference type="InterPro" id="IPR036907">
    <property type="entry name" value="5'-Nucleotdase_C_sf"/>
</dbReference>
<dbReference type="GO" id="GO:0009166">
    <property type="term" value="P:nucleotide catabolic process"/>
    <property type="evidence" value="ECO:0007669"/>
    <property type="project" value="InterPro"/>
</dbReference>
<dbReference type="OrthoDB" id="10252235at2759"/>
<evidence type="ECO:0000313" key="4">
    <source>
        <dbReference type="Proteomes" id="UP000728185"/>
    </source>
</evidence>
<dbReference type="InterPro" id="IPR008334">
    <property type="entry name" value="5'-Nucleotdase_C"/>
</dbReference>
<dbReference type="Gene3D" id="3.90.780.10">
    <property type="entry name" value="5'-Nucleotidase, C-terminal domain"/>
    <property type="match status" value="1"/>
</dbReference>
<dbReference type="Pfam" id="PF02872">
    <property type="entry name" value="5_nucleotid_C"/>
    <property type="match status" value="1"/>
</dbReference>
<dbReference type="SUPFAM" id="SSF55816">
    <property type="entry name" value="5'-nucleotidase (syn. UDP-sugar hydrolase), C-terminal domain"/>
    <property type="match status" value="1"/>
</dbReference>
<accession>A0A8E0S5X7</accession>
<dbReference type="GO" id="GO:0016787">
    <property type="term" value="F:hydrolase activity"/>
    <property type="evidence" value="ECO:0007669"/>
    <property type="project" value="InterPro"/>
</dbReference>
<dbReference type="PANTHER" id="PTHR11575">
    <property type="entry name" value="5'-NUCLEOTIDASE-RELATED"/>
    <property type="match status" value="1"/>
</dbReference>
<evidence type="ECO:0000256" key="1">
    <source>
        <dbReference type="ARBA" id="ARBA00006654"/>
    </source>
</evidence>
<organism evidence="3 4">
    <name type="scientific">Fasciolopsis buskii</name>
    <dbReference type="NCBI Taxonomy" id="27845"/>
    <lineage>
        <taxon>Eukaryota</taxon>
        <taxon>Metazoa</taxon>
        <taxon>Spiralia</taxon>
        <taxon>Lophotrochozoa</taxon>
        <taxon>Platyhelminthes</taxon>
        <taxon>Trematoda</taxon>
        <taxon>Digenea</taxon>
        <taxon>Plagiorchiida</taxon>
        <taxon>Echinostomata</taxon>
        <taxon>Echinostomatoidea</taxon>
        <taxon>Fasciolidae</taxon>
        <taxon>Fasciolopsis</taxon>
    </lineage>
</organism>
<proteinExistence type="inferred from homology"/>